<reference evidence="1" key="1">
    <citation type="submission" date="2021-01" db="EMBL/GenBank/DDBJ databases">
        <title>Whole genome shotgun sequence of Planotetraspora thailandica NBRC 104271.</title>
        <authorList>
            <person name="Komaki H."/>
            <person name="Tamura T."/>
        </authorList>
    </citation>
    <scope>NUCLEOTIDE SEQUENCE</scope>
    <source>
        <strain evidence="1">NBRC 104271</strain>
    </source>
</reference>
<keyword evidence="2" id="KW-1185">Reference proteome</keyword>
<gene>
    <name evidence="1" type="ORF">Pth03_19510</name>
</gene>
<dbReference type="EMBL" id="BOOR01000010">
    <property type="protein sequence ID" value="GII53562.1"/>
    <property type="molecule type" value="Genomic_DNA"/>
</dbReference>
<evidence type="ECO:0000313" key="2">
    <source>
        <dbReference type="Proteomes" id="UP000605992"/>
    </source>
</evidence>
<name>A0A8J3V119_9ACTN</name>
<dbReference type="Proteomes" id="UP000605992">
    <property type="component" value="Unassembled WGS sequence"/>
</dbReference>
<protein>
    <submittedName>
        <fullName evidence="1">Uncharacterized protein</fullName>
    </submittedName>
</protein>
<organism evidence="1 2">
    <name type="scientific">Planotetraspora thailandica</name>
    <dbReference type="NCBI Taxonomy" id="487172"/>
    <lineage>
        <taxon>Bacteria</taxon>
        <taxon>Bacillati</taxon>
        <taxon>Actinomycetota</taxon>
        <taxon>Actinomycetes</taxon>
        <taxon>Streptosporangiales</taxon>
        <taxon>Streptosporangiaceae</taxon>
        <taxon>Planotetraspora</taxon>
    </lineage>
</organism>
<proteinExistence type="predicted"/>
<dbReference type="AlphaFoldDB" id="A0A8J3V119"/>
<accession>A0A8J3V119</accession>
<comment type="caution">
    <text evidence="1">The sequence shown here is derived from an EMBL/GenBank/DDBJ whole genome shotgun (WGS) entry which is preliminary data.</text>
</comment>
<evidence type="ECO:0000313" key="1">
    <source>
        <dbReference type="EMBL" id="GII53562.1"/>
    </source>
</evidence>
<sequence length="130" mass="13624">MGVVRWKGTFPTITCGCRGKAEPQHVGVDDGDIAGCAPGQPACPLGVDLHGRHRPAVPAERDRQGAVARADLDDGARRTGDQFFDGGDDGAVDEEVLTELVPSALIGVMHGMRSAWAQVEPGGTKHRTGE</sequence>